<dbReference type="EMBL" id="RXOF01000016">
    <property type="protein sequence ID" value="RTQ46256.1"/>
    <property type="molecule type" value="Genomic_DNA"/>
</dbReference>
<accession>A0A3S0HK59</accession>
<gene>
    <name evidence="1" type="ORF">EJV47_22260</name>
</gene>
<dbReference type="RefSeq" id="WP_126695420.1">
    <property type="nucleotide sequence ID" value="NZ_RXOF01000016.1"/>
</dbReference>
<protein>
    <submittedName>
        <fullName evidence="1">Uncharacterized protein</fullName>
    </submittedName>
</protein>
<proteinExistence type="predicted"/>
<comment type="caution">
    <text evidence="1">The sequence shown here is derived from an EMBL/GenBank/DDBJ whole genome shotgun (WGS) entry which is preliminary data.</text>
</comment>
<evidence type="ECO:0000313" key="2">
    <source>
        <dbReference type="Proteomes" id="UP000282184"/>
    </source>
</evidence>
<evidence type="ECO:0000313" key="1">
    <source>
        <dbReference type="EMBL" id="RTQ46256.1"/>
    </source>
</evidence>
<organism evidence="1 2">
    <name type="scientific">Hymenobacter gummosus</name>
    <dbReference type="NCBI Taxonomy" id="1776032"/>
    <lineage>
        <taxon>Bacteria</taxon>
        <taxon>Pseudomonadati</taxon>
        <taxon>Bacteroidota</taxon>
        <taxon>Cytophagia</taxon>
        <taxon>Cytophagales</taxon>
        <taxon>Hymenobacteraceae</taxon>
        <taxon>Hymenobacter</taxon>
    </lineage>
</organism>
<name>A0A3S0HK59_9BACT</name>
<sequence length="180" mass="20717">MSEIFACHLDADPEEQDAWHMTTKSFAFGVFVFGTRKELEEKYAGVLTPEEIRLAQPAPEAPFAFDPTPEELAAAVAREAARFQQFAGRPHPNLELLTQRVQEENERNLERVREYQATRPDIRRPAELLAVLQKIEQHLRASGIDSYNGRDDFRFDIDFACLGDFLREADRQGKLVCWSY</sequence>
<dbReference type="AlphaFoldDB" id="A0A3S0HK59"/>
<reference evidence="1 2" key="1">
    <citation type="submission" date="2018-12" db="EMBL/GenBank/DDBJ databases">
        <title>Hymenobacter gummosus sp. nov., isolated from a spring.</title>
        <authorList>
            <person name="Nie L."/>
        </authorList>
    </citation>
    <scope>NUCLEOTIDE SEQUENCE [LARGE SCALE GENOMIC DNA]</scope>
    <source>
        <strain evidence="1 2">KCTC 52166</strain>
    </source>
</reference>
<dbReference type="Proteomes" id="UP000282184">
    <property type="component" value="Unassembled WGS sequence"/>
</dbReference>
<keyword evidence="2" id="KW-1185">Reference proteome</keyword>